<dbReference type="EMBL" id="DSDK01000311">
    <property type="protein sequence ID" value="HDR51082.1"/>
    <property type="molecule type" value="Genomic_DNA"/>
</dbReference>
<gene>
    <name evidence="2" type="ORF">ENN90_05585</name>
</gene>
<reference evidence="2" key="1">
    <citation type="journal article" date="2020" name="mSystems">
        <title>Genome- and Community-Level Interaction Insights into Carbon Utilization and Element Cycling Functions of Hydrothermarchaeota in Hydrothermal Sediment.</title>
        <authorList>
            <person name="Zhou Z."/>
            <person name="Liu Y."/>
            <person name="Xu W."/>
            <person name="Pan J."/>
            <person name="Luo Z.H."/>
            <person name="Li M."/>
        </authorList>
    </citation>
    <scope>NUCLEOTIDE SEQUENCE [LARGE SCALE GENOMIC DNA]</scope>
    <source>
        <strain evidence="2">SpSt-1217</strain>
    </source>
</reference>
<dbReference type="InterPro" id="IPR002716">
    <property type="entry name" value="PIN_dom"/>
</dbReference>
<proteinExistence type="predicted"/>
<dbReference type="SUPFAM" id="SSF88723">
    <property type="entry name" value="PIN domain-like"/>
    <property type="match status" value="1"/>
</dbReference>
<sequence length="141" mass="16129">MKKAGKPFKIIVDSNIWISFLIGKSLKGLQNYIDARKVLIITCTEQIQELAGVFQKPKIKRYFTADQGAEFFELLDESSVYVDLKTKTNLCRDIKDNYLLSLAIDSNADFLITGDNDLLVLENVKKTRIVKFTEFENSIKL</sequence>
<accession>A0A831PLB5</accession>
<dbReference type="PANTHER" id="PTHR34610:SF3">
    <property type="entry name" value="SSL7007 PROTEIN"/>
    <property type="match status" value="1"/>
</dbReference>
<comment type="caution">
    <text evidence="2">The sequence shown here is derived from an EMBL/GenBank/DDBJ whole genome shotgun (WGS) entry which is preliminary data.</text>
</comment>
<dbReference type="InterPro" id="IPR029060">
    <property type="entry name" value="PIN-like_dom_sf"/>
</dbReference>
<dbReference type="InterPro" id="IPR002850">
    <property type="entry name" value="PIN_toxin-like"/>
</dbReference>
<dbReference type="Proteomes" id="UP000886047">
    <property type="component" value="Unassembled WGS sequence"/>
</dbReference>
<organism evidence="2">
    <name type="scientific">Mariniphaga anaerophila</name>
    <dbReference type="NCBI Taxonomy" id="1484053"/>
    <lineage>
        <taxon>Bacteria</taxon>
        <taxon>Pseudomonadati</taxon>
        <taxon>Bacteroidota</taxon>
        <taxon>Bacteroidia</taxon>
        <taxon>Marinilabiliales</taxon>
        <taxon>Prolixibacteraceae</taxon>
        <taxon>Mariniphaga</taxon>
    </lineage>
</organism>
<dbReference type="SMART" id="SM00670">
    <property type="entry name" value="PINc"/>
    <property type="match status" value="1"/>
</dbReference>
<dbReference type="Pfam" id="PF13470">
    <property type="entry name" value="PIN_3"/>
    <property type="match status" value="1"/>
</dbReference>
<feature type="domain" description="PIN" evidence="1">
    <location>
        <begin position="8"/>
        <end position="120"/>
    </location>
</feature>
<name>A0A831PLB5_9BACT</name>
<evidence type="ECO:0000313" key="2">
    <source>
        <dbReference type="EMBL" id="HDR51082.1"/>
    </source>
</evidence>
<evidence type="ECO:0000259" key="1">
    <source>
        <dbReference type="SMART" id="SM00670"/>
    </source>
</evidence>
<dbReference type="NCBIfam" id="TIGR00305">
    <property type="entry name" value="putative toxin-antitoxin system toxin component, PIN family"/>
    <property type="match status" value="1"/>
</dbReference>
<protein>
    <submittedName>
        <fullName evidence="2">Toxin-antitoxin system toxin component, PIN family</fullName>
    </submittedName>
</protein>
<dbReference type="PANTHER" id="PTHR34610">
    <property type="entry name" value="SSL7007 PROTEIN"/>
    <property type="match status" value="1"/>
</dbReference>
<dbReference type="AlphaFoldDB" id="A0A831PLB5"/>